<dbReference type="Pfam" id="PF13374">
    <property type="entry name" value="TPR_10"/>
    <property type="match status" value="2"/>
</dbReference>
<dbReference type="Proteomes" id="UP000886523">
    <property type="component" value="Unassembled WGS sequence"/>
</dbReference>
<dbReference type="EMBL" id="MU129160">
    <property type="protein sequence ID" value="KAF9505323.1"/>
    <property type="molecule type" value="Genomic_DNA"/>
</dbReference>
<dbReference type="InterPro" id="IPR059179">
    <property type="entry name" value="MLKL-like_MCAfunc"/>
</dbReference>
<name>A0A9P6AGE5_9AGAM</name>
<feature type="domain" description="Anaphase-promoting complex subunit 5" evidence="2">
    <location>
        <begin position="796"/>
        <end position="825"/>
    </location>
</feature>
<evidence type="ECO:0000313" key="3">
    <source>
        <dbReference type="EMBL" id="KAF9505323.1"/>
    </source>
</evidence>
<evidence type="ECO:0000256" key="1">
    <source>
        <dbReference type="SAM" id="MobiDB-lite"/>
    </source>
</evidence>
<dbReference type="Gene3D" id="1.20.930.20">
    <property type="entry name" value="Adaptor protein Cbl, N-terminal domain"/>
    <property type="match status" value="1"/>
</dbReference>
<evidence type="ECO:0000259" key="2">
    <source>
        <dbReference type="Pfam" id="PF12862"/>
    </source>
</evidence>
<evidence type="ECO:0000313" key="4">
    <source>
        <dbReference type="Proteomes" id="UP000886523"/>
    </source>
</evidence>
<comment type="caution">
    <text evidence="3">The sequence shown here is derived from an EMBL/GenBank/DDBJ whole genome shotgun (WGS) entry which is preliminary data.</text>
</comment>
<dbReference type="Pfam" id="PF13181">
    <property type="entry name" value="TPR_8"/>
    <property type="match status" value="2"/>
</dbReference>
<dbReference type="Gene3D" id="1.25.40.10">
    <property type="entry name" value="Tetratricopeptide repeat domain"/>
    <property type="match status" value="4"/>
</dbReference>
<dbReference type="GO" id="GO:0007166">
    <property type="term" value="P:cell surface receptor signaling pathway"/>
    <property type="evidence" value="ECO:0007669"/>
    <property type="project" value="InterPro"/>
</dbReference>
<feature type="region of interest" description="Disordered" evidence="1">
    <location>
        <begin position="296"/>
        <end position="385"/>
    </location>
</feature>
<feature type="compositionally biased region" description="Polar residues" evidence="1">
    <location>
        <begin position="347"/>
        <end position="370"/>
    </location>
</feature>
<dbReference type="AlphaFoldDB" id="A0A9P6AGE5"/>
<accession>A0A9P6AGE5</accession>
<feature type="region of interest" description="Disordered" evidence="1">
    <location>
        <begin position="261"/>
        <end position="282"/>
    </location>
</feature>
<sequence>MFQRFRRFLKPTRATSPASGVPHDQRCWPCRLQNTPCSLESGPTNGVCCLCQTFNMKCVGVGEDFPMTSNSKRAANAIRQWIAHPVNHDSNVPPLDLSHLCSGGIGETRESSKDTYQFFQPCDADRQSSAGLGKVWPPLTSIANHAFATCRLLLLRVPQDGALFPSHPIERDYRNVSVLTAALPVLSTQTSELLLKGPLDDASAMEQALEIILACVTQLEQSLEEARGAADVGHIMEDIKSILGVKKTTTLHDLDVVGADGADVDSGPRSDGGGSPGPSTFALAREDETTMRNLELSLPSTPSDPAGTRLRVSGDDGLAPPRTASQRTPPYSMPFRRLFLPRRRSAKSPSLPSHDSSPNKPSTSTVQRTLPESPGAPQSPYPDYLNETAGPQWDVALAMNSILEDIPAVPLALTTPLTQVLDVVSEIRDVVETMRDGKDACTLLLFRVLSFLHALVGGLKGMNIPDSAPMASSLFILKRNLMAIYADATRWSRLNLLGSYLHRDKIMTAISRHEDNLTDCLHTFQIVTSTRAFDPAEKVETIATPGPSVSARPLVTSESTAVSISTGGLEQVRLAVQACLEEIGLWGTAAPLGSRSLGTTALRTADDRYVSYLVGQIWELTAEVSRVLWGISVVTDKKMPFVRWETRWPQTGNPTQQLRQTIVATLELLVELPDTPHVELDSAMLSKKLYELMLNLRDLGLWDAALAVQIQVVKLCRLQGEMADVASSLTGLSACLWYLGRNEEALEPCQMAVSIFRQLQPKAFHLHLAHSLVIFSTHLWKLGRHEEMLQASEEASLYNFSIHLSEFGRHEEALKSNKEALEIYRHLVAKQPDIFHPYFALSLNNFSLCLSKFGRHQEALEASEEAVSLYRLLAADRPQVFGPDLARSLTSLSHCLSEFGRHEEVLESSEEALSIFRPLAADRPELFRPDLALSLSDLALCLSEFGRYQKALGAIEEAMGIYRLLIAYRPQVFHPDLARCLTNLSRCLSEFGRHEEALKSSEEAIGIYRLRAADRPEVFLPDLAHSLTNLSRCLLEFGRHEEALKSSEEAIGIYRLRAADRPEVFLPDLAHSLTNLSRCLSEFGRHEEALKSSEEAVGIYRLLAADRPEVFLPHLARSLTNLSRCLSEFGRHEEALKSSEEAVGIYRLLAADRPEVFLPHLARSLTNLSRRLSGLGRHDEALQSSEEALHIYRPLAADRPELFRPDLALSLDNLSLSLLDFGRHEEALEAIEVVMPRLSFA</sequence>
<keyword evidence="4" id="KW-1185">Reference proteome</keyword>
<dbReference type="OrthoDB" id="3038309at2759"/>
<gene>
    <name evidence="3" type="ORF">BS47DRAFT_1400488</name>
</gene>
<dbReference type="PANTHER" id="PTHR19959">
    <property type="entry name" value="KINESIN LIGHT CHAIN"/>
    <property type="match status" value="1"/>
</dbReference>
<dbReference type="Pfam" id="PF12862">
    <property type="entry name" value="ANAPC5"/>
    <property type="match status" value="4"/>
</dbReference>
<reference evidence="3" key="1">
    <citation type="journal article" date="2020" name="Nat. Commun.">
        <title>Large-scale genome sequencing of mycorrhizal fungi provides insights into the early evolution of symbiotic traits.</title>
        <authorList>
            <person name="Miyauchi S."/>
            <person name="Kiss E."/>
            <person name="Kuo A."/>
            <person name="Drula E."/>
            <person name="Kohler A."/>
            <person name="Sanchez-Garcia M."/>
            <person name="Morin E."/>
            <person name="Andreopoulos B."/>
            <person name="Barry K.W."/>
            <person name="Bonito G."/>
            <person name="Buee M."/>
            <person name="Carver A."/>
            <person name="Chen C."/>
            <person name="Cichocki N."/>
            <person name="Clum A."/>
            <person name="Culley D."/>
            <person name="Crous P.W."/>
            <person name="Fauchery L."/>
            <person name="Girlanda M."/>
            <person name="Hayes R.D."/>
            <person name="Keri Z."/>
            <person name="LaButti K."/>
            <person name="Lipzen A."/>
            <person name="Lombard V."/>
            <person name="Magnuson J."/>
            <person name="Maillard F."/>
            <person name="Murat C."/>
            <person name="Nolan M."/>
            <person name="Ohm R.A."/>
            <person name="Pangilinan J."/>
            <person name="Pereira M.F."/>
            <person name="Perotto S."/>
            <person name="Peter M."/>
            <person name="Pfister S."/>
            <person name="Riley R."/>
            <person name="Sitrit Y."/>
            <person name="Stielow J.B."/>
            <person name="Szollosi G."/>
            <person name="Zifcakova L."/>
            <person name="Stursova M."/>
            <person name="Spatafora J.W."/>
            <person name="Tedersoo L."/>
            <person name="Vaario L.M."/>
            <person name="Yamada A."/>
            <person name="Yan M."/>
            <person name="Wang P."/>
            <person name="Xu J."/>
            <person name="Bruns T."/>
            <person name="Baldrian P."/>
            <person name="Vilgalys R."/>
            <person name="Dunand C."/>
            <person name="Henrissat B."/>
            <person name="Grigoriev I.V."/>
            <person name="Hibbett D."/>
            <person name="Nagy L.G."/>
            <person name="Martin F.M."/>
        </authorList>
    </citation>
    <scope>NUCLEOTIDE SEQUENCE</scope>
    <source>
        <strain evidence="3">UP504</strain>
    </source>
</reference>
<dbReference type="InterPro" id="IPR036537">
    <property type="entry name" value="Adaptor_Cbl_N_dom_sf"/>
</dbReference>
<feature type="domain" description="Anaphase-promoting complex subunit 5" evidence="2">
    <location>
        <begin position="933"/>
        <end position="961"/>
    </location>
</feature>
<dbReference type="InterPro" id="IPR026000">
    <property type="entry name" value="Apc5_dom"/>
</dbReference>
<dbReference type="InterPro" id="IPR011990">
    <property type="entry name" value="TPR-like_helical_dom_sf"/>
</dbReference>
<dbReference type="PANTHER" id="PTHR19959:SF119">
    <property type="entry name" value="FUNGAL LIPASE-LIKE DOMAIN-CONTAINING PROTEIN"/>
    <property type="match status" value="1"/>
</dbReference>
<protein>
    <recommendedName>
        <fullName evidence="2">Anaphase-promoting complex subunit 5 domain-containing protein</fullName>
    </recommendedName>
</protein>
<dbReference type="CDD" id="cd21037">
    <property type="entry name" value="MLKL_NTD"/>
    <property type="match status" value="1"/>
</dbReference>
<dbReference type="InterPro" id="IPR019734">
    <property type="entry name" value="TPR_rpt"/>
</dbReference>
<dbReference type="SUPFAM" id="SSF48452">
    <property type="entry name" value="TPR-like"/>
    <property type="match status" value="4"/>
</dbReference>
<proteinExistence type="predicted"/>
<dbReference type="SMART" id="SM00028">
    <property type="entry name" value="TPR"/>
    <property type="match status" value="10"/>
</dbReference>
<feature type="domain" description="Anaphase-promoting complex subunit 5" evidence="2">
    <location>
        <begin position="840"/>
        <end position="870"/>
    </location>
</feature>
<organism evidence="3 4">
    <name type="scientific">Hydnum rufescens UP504</name>
    <dbReference type="NCBI Taxonomy" id="1448309"/>
    <lineage>
        <taxon>Eukaryota</taxon>
        <taxon>Fungi</taxon>
        <taxon>Dikarya</taxon>
        <taxon>Basidiomycota</taxon>
        <taxon>Agaricomycotina</taxon>
        <taxon>Agaricomycetes</taxon>
        <taxon>Cantharellales</taxon>
        <taxon>Hydnaceae</taxon>
        <taxon>Hydnum</taxon>
    </lineage>
</organism>
<feature type="domain" description="Anaphase-promoting complex subunit 5" evidence="2">
    <location>
        <begin position="1071"/>
        <end position="1100"/>
    </location>
</feature>